<dbReference type="GO" id="GO:0009055">
    <property type="term" value="F:electron transfer activity"/>
    <property type="evidence" value="ECO:0007669"/>
    <property type="project" value="InterPro"/>
</dbReference>
<evidence type="ECO:0000313" key="6">
    <source>
        <dbReference type="Proteomes" id="UP000675920"/>
    </source>
</evidence>
<dbReference type="AlphaFoldDB" id="A0A8B6X977"/>
<evidence type="ECO:0000256" key="4">
    <source>
        <dbReference type="PROSITE-ProRule" id="PRU00433"/>
    </source>
</evidence>
<sequence>MALSEGRRALLVLGAGIALLAGAPAALAGGAESFANICAACHGAGGAGIDGLAPPLRNPAHWQALGERAPDYIANVLAAGLSGTIEANGQVYRGLVMPAQTQLPAAEAAEIASWVLGTLNGLPQTVTADAVEAARKSPLTHAKLRALRKGE</sequence>
<keyword evidence="2 4" id="KW-0479">Metal-binding</keyword>
<dbReference type="PROSITE" id="PS51318">
    <property type="entry name" value="TAT"/>
    <property type="match status" value="1"/>
</dbReference>
<dbReference type="RefSeq" id="WP_051377920.1">
    <property type="nucleotide sequence ID" value="NZ_AXWS01000007.1"/>
</dbReference>
<name>A0A8B6X977_9BURK</name>
<dbReference type="GO" id="GO:0046872">
    <property type="term" value="F:metal ion binding"/>
    <property type="evidence" value="ECO:0007669"/>
    <property type="project" value="UniProtKB-KW"/>
</dbReference>
<proteinExistence type="predicted"/>
<dbReference type="InterPro" id="IPR036909">
    <property type="entry name" value="Cyt_c-like_dom_sf"/>
</dbReference>
<protein>
    <submittedName>
        <fullName evidence="7">C-type cytochrome</fullName>
    </submittedName>
</protein>
<keyword evidence="6" id="KW-1185">Reference proteome</keyword>
<keyword evidence="1 4" id="KW-0349">Heme</keyword>
<feature type="domain" description="Cytochrome c" evidence="5">
    <location>
        <begin position="25"/>
        <end position="119"/>
    </location>
</feature>
<dbReference type="InterPro" id="IPR006311">
    <property type="entry name" value="TAT_signal"/>
</dbReference>
<keyword evidence="3 4" id="KW-0408">Iron</keyword>
<dbReference type="GO" id="GO:0020037">
    <property type="term" value="F:heme binding"/>
    <property type="evidence" value="ECO:0007669"/>
    <property type="project" value="InterPro"/>
</dbReference>
<dbReference type="Gene3D" id="1.10.760.10">
    <property type="entry name" value="Cytochrome c-like domain"/>
    <property type="match status" value="1"/>
</dbReference>
<organism evidence="6 7">
    <name type="scientific">Derxia gummosa DSM 723</name>
    <dbReference type="NCBI Taxonomy" id="1121388"/>
    <lineage>
        <taxon>Bacteria</taxon>
        <taxon>Pseudomonadati</taxon>
        <taxon>Pseudomonadota</taxon>
        <taxon>Betaproteobacteria</taxon>
        <taxon>Burkholderiales</taxon>
        <taxon>Alcaligenaceae</taxon>
        <taxon>Derxia</taxon>
    </lineage>
</organism>
<dbReference type="InterPro" id="IPR009056">
    <property type="entry name" value="Cyt_c-like_dom"/>
</dbReference>
<dbReference type="Proteomes" id="UP000675920">
    <property type="component" value="Unplaced"/>
</dbReference>
<evidence type="ECO:0000256" key="1">
    <source>
        <dbReference type="ARBA" id="ARBA00022617"/>
    </source>
</evidence>
<evidence type="ECO:0000313" key="7">
    <source>
        <dbReference type="RefSeq" id="WP_051377920.1"/>
    </source>
</evidence>
<accession>A0A8B6X977</accession>
<evidence type="ECO:0000256" key="3">
    <source>
        <dbReference type="ARBA" id="ARBA00023004"/>
    </source>
</evidence>
<dbReference type="PROSITE" id="PS51007">
    <property type="entry name" value="CYTC"/>
    <property type="match status" value="1"/>
</dbReference>
<evidence type="ECO:0000256" key="2">
    <source>
        <dbReference type="ARBA" id="ARBA00022723"/>
    </source>
</evidence>
<reference evidence="7" key="1">
    <citation type="submission" date="2025-08" db="UniProtKB">
        <authorList>
            <consortium name="RefSeq"/>
        </authorList>
    </citation>
    <scope>IDENTIFICATION</scope>
</reference>
<dbReference type="SUPFAM" id="SSF46626">
    <property type="entry name" value="Cytochrome c"/>
    <property type="match status" value="1"/>
</dbReference>
<dbReference type="Pfam" id="PF00034">
    <property type="entry name" value="Cytochrom_C"/>
    <property type="match status" value="1"/>
</dbReference>
<evidence type="ECO:0000259" key="5">
    <source>
        <dbReference type="PROSITE" id="PS51007"/>
    </source>
</evidence>